<feature type="binding site" evidence="8">
    <location>
        <position position="245"/>
    </location>
    <ligand>
        <name>a divalent metal cation</name>
        <dbReference type="ChEBI" id="CHEBI:60240"/>
    </ligand>
</feature>
<dbReference type="PANTHER" id="PTHR23406">
    <property type="entry name" value="MALIC ENZYME-RELATED"/>
    <property type="match status" value="1"/>
</dbReference>
<accession>A0A0D6MN00</accession>
<dbReference type="Proteomes" id="UP000032679">
    <property type="component" value="Unassembled WGS sequence"/>
</dbReference>
<dbReference type="RefSeq" id="WP_048849351.1">
    <property type="nucleotide sequence ID" value="NZ_BALE01000029.1"/>
</dbReference>
<dbReference type="GO" id="GO:0016616">
    <property type="term" value="F:oxidoreductase activity, acting on the CH-OH group of donors, NAD or NADP as acceptor"/>
    <property type="evidence" value="ECO:0007669"/>
    <property type="project" value="InterPro"/>
</dbReference>
<evidence type="ECO:0000259" key="11">
    <source>
        <dbReference type="SMART" id="SM01274"/>
    </source>
</evidence>
<dbReference type="PANTHER" id="PTHR23406:SF34">
    <property type="entry name" value="NAD-DEPENDENT MALIC ENZYME, MITOCHONDRIAL"/>
    <property type="match status" value="1"/>
</dbReference>
<dbReference type="InterPro" id="IPR036291">
    <property type="entry name" value="NAD(P)-bd_dom_sf"/>
</dbReference>
<evidence type="ECO:0000256" key="3">
    <source>
        <dbReference type="ARBA" id="ARBA00022723"/>
    </source>
</evidence>
<dbReference type="PROSITE" id="PS00331">
    <property type="entry name" value="MALIC_ENZYMES"/>
    <property type="match status" value="1"/>
</dbReference>
<evidence type="ECO:0000256" key="7">
    <source>
        <dbReference type="PIRSR" id="PIRSR000106-2"/>
    </source>
</evidence>
<sequence>MPENTNHKLTIRKRGHALLSDPILNKGLAFSAEERAAFGLTGLLPEAVQTLDQQVTAATAFLEALPTPLAKHIRLRELQDSNETLFYAVLEHDLKASLPLVYTPTVGEACQKFSEIWERPRGLFLSYPDRDRIAERLADPALDDVRVIVVTDGERILGLGDQGAGGMGIPIGKLSLYTACAGIAPEHTLPIMLDCGTNNEDRRNNPNYLGWRHERVRGADYDAFIDAFVSAVKARWPDVLLQWEDFAGVNAAPILEKYRDALCTFNDDIQGTAAVAAGAILAANDARGSRLRDQTIVMVGAGSAGVGIARLLLQVMRDEGASEDEARAQFFMTDKDGLLTDDRKDLDAGQTLFARARAALEGWPDGAIGLQDTIERAQATILIGVSGQGGLFTEQAIRAVAKTCDRPIIFPLSNPTSHAEATPEQIMDWTDGRALVSTGSPFPPLKRDGSEKRVDQTNNAYIFPGMGLGILACGATRVTETMFMAAARGLATLSPLKADKDGNLLPPIEDLRKVARAVAEATVRQARIDKVCPVFEDHQIGEKIDAMMWTPAYRPYRAA</sequence>
<dbReference type="OrthoDB" id="3314528at2"/>
<dbReference type="PIRSF" id="PIRSF000106">
    <property type="entry name" value="ME"/>
    <property type="match status" value="1"/>
</dbReference>
<dbReference type="InterPro" id="IPR001891">
    <property type="entry name" value="Malic_OxRdtase"/>
</dbReference>
<dbReference type="Gene3D" id="3.40.50.720">
    <property type="entry name" value="NAD(P)-binding Rossmann-like Domain"/>
    <property type="match status" value="1"/>
</dbReference>
<dbReference type="SUPFAM" id="SSF53223">
    <property type="entry name" value="Aminoacid dehydrogenase-like, N-terminal domain"/>
    <property type="match status" value="1"/>
</dbReference>
<comment type="cofactor">
    <cofactor evidence="8">
        <name>Mg(2+)</name>
        <dbReference type="ChEBI" id="CHEBI:18420"/>
    </cofactor>
    <cofactor evidence="8">
        <name>Mn(2+)</name>
        <dbReference type="ChEBI" id="CHEBI:29035"/>
    </cofactor>
    <text evidence="8">Divalent metal cations. Prefers magnesium or manganese.</text>
</comment>
<dbReference type="Gene3D" id="3.40.50.10380">
    <property type="entry name" value="Malic enzyme, N-terminal domain"/>
    <property type="match status" value="1"/>
</dbReference>
<feature type="domain" description="Malic enzyme NAD-binding" evidence="10">
    <location>
        <begin position="269"/>
        <end position="527"/>
    </location>
</feature>
<keyword evidence="13" id="KW-1185">Reference proteome</keyword>
<keyword evidence="5" id="KW-0520">NAD</keyword>
<feature type="binding site" evidence="7">
    <location>
        <position position="155"/>
    </location>
    <ligand>
        <name>(S)-malate</name>
        <dbReference type="ChEBI" id="CHEBI:15589"/>
    </ligand>
</feature>
<dbReference type="GO" id="GO:0046872">
    <property type="term" value="F:metal ion binding"/>
    <property type="evidence" value="ECO:0007669"/>
    <property type="project" value="UniProtKB-KW"/>
</dbReference>
<feature type="binding site" evidence="8">
    <location>
        <position position="268"/>
    </location>
    <ligand>
        <name>a divalent metal cation</name>
        <dbReference type="ChEBI" id="CHEBI:60240"/>
    </ligand>
</feature>
<dbReference type="InterPro" id="IPR012302">
    <property type="entry name" value="Malic_NAD-bd"/>
</dbReference>
<dbReference type="Pfam" id="PF03949">
    <property type="entry name" value="Malic_M"/>
    <property type="match status" value="1"/>
</dbReference>
<comment type="similarity">
    <text evidence="2 9">Belongs to the malic enzymes family.</text>
</comment>
<dbReference type="InterPro" id="IPR046346">
    <property type="entry name" value="Aminoacid_DH-like_N_sf"/>
</dbReference>
<evidence type="ECO:0000313" key="13">
    <source>
        <dbReference type="Proteomes" id="UP000032679"/>
    </source>
</evidence>
<dbReference type="InterPro" id="IPR015884">
    <property type="entry name" value="Malic_enzyme_CS"/>
</dbReference>
<dbReference type="FunFam" id="3.40.50.10380:FF:000001">
    <property type="entry name" value="NAD-dependent malic enzyme"/>
    <property type="match status" value="1"/>
</dbReference>
<gene>
    <name evidence="12" type="ORF">Tasa_029_043</name>
</gene>
<dbReference type="InterPro" id="IPR037062">
    <property type="entry name" value="Malic_N_dom_sf"/>
</dbReference>
<name>A0A0D6MN00_9PROT</name>
<evidence type="ECO:0000259" key="10">
    <source>
        <dbReference type="SMART" id="SM00919"/>
    </source>
</evidence>
<evidence type="ECO:0000256" key="6">
    <source>
        <dbReference type="PIRSR" id="PIRSR000106-1"/>
    </source>
</evidence>
<dbReference type="InterPro" id="IPR012301">
    <property type="entry name" value="Malic_N_dom"/>
</dbReference>
<feature type="active site" description="Proton acceptor" evidence="6">
    <location>
        <position position="173"/>
    </location>
</feature>
<evidence type="ECO:0000256" key="5">
    <source>
        <dbReference type="ARBA" id="ARBA00023027"/>
    </source>
</evidence>
<dbReference type="GO" id="GO:0051287">
    <property type="term" value="F:NAD binding"/>
    <property type="evidence" value="ECO:0007669"/>
    <property type="project" value="InterPro"/>
</dbReference>
<evidence type="ECO:0000256" key="2">
    <source>
        <dbReference type="ARBA" id="ARBA00008785"/>
    </source>
</evidence>
<keyword evidence="4" id="KW-0560">Oxidoreductase</keyword>
<evidence type="ECO:0000256" key="8">
    <source>
        <dbReference type="PIRSR" id="PIRSR000106-3"/>
    </source>
</evidence>
<dbReference type="GO" id="GO:0004470">
    <property type="term" value="F:malic enzyme activity"/>
    <property type="evidence" value="ECO:0007669"/>
    <property type="project" value="InterPro"/>
</dbReference>
<dbReference type="EMBL" id="BALE01000029">
    <property type="protein sequence ID" value="GAN54770.1"/>
    <property type="molecule type" value="Genomic_DNA"/>
</dbReference>
<dbReference type="NCBIfam" id="NF010052">
    <property type="entry name" value="PRK13529.1"/>
    <property type="match status" value="1"/>
</dbReference>
<dbReference type="SMART" id="SM00919">
    <property type="entry name" value="Malic_M"/>
    <property type="match status" value="1"/>
</dbReference>
<comment type="cofactor">
    <cofactor evidence="1">
        <name>Mn(2+)</name>
        <dbReference type="ChEBI" id="CHEBI:29035"/>
    </cofactor>
</comment>
<feature type="active site" description="Proton donor" evidence="6">
    <location>
        <position position="102"/>
    </location>
</feature>
<comment type="caution">
    <text evidence="12">The sequence shown here is derived from an EMBL/GenBank/DDBJ whole genome shotgun (WGS) entry which is preliminary data.</text>
</comment>
<evidence type="ECO:0000256" key="4">
    <source>
        <dbReference type="ARBA" id="ARBA00023002"/>
    </source>
</evidence>
<feature type="binding site" evidence="8">
    <location>
        <position position="244"/>
    </location>
    <ligand>
        <name>a divalent metal cation</name>
        <dbReference type="ChEBI" id="CHEBI:60240"/>
    </ligand>
</feature>
<dbReference type="STRING" id="1231623.Tasa_029_043"/>
<keyword evidence="3 8" id="KW-0479">Metal-binding</keyword>
<dbReference type="SUPFAM" id="SSF51735">
    <property type="entry name" value="NAD(P)-binding Rossmann-fold domains"/>
    <property type="match status" value="1"/>
</dbReference>
<proteinExistence type="inferred from homology"/>
<organism evidence="12 13">
    <name type="scientific">Tanticharoenia sakaeratensis NBRC 103193</name>
    <dbReference type="NCBI Taxonomy" id="1231623"/>
    <lineage>
        <taxon>Bacteria</taxon>
        <taxon>Pseudomonadati</taxon>
        <taxon>Pseudomonadota</taxon>
        <taxon>Alphaproteobacteria</taxon>
        <taxon>Acetobacterales</taxon>
        <taxon>Acetobacteraceae</taxon>
        <taxon>Tanticharoenia</taxon>
    </lineage>
</organism>
<dbReference type="GO" id="GO:0006108">
    <property type="term" value="P:malate metabolic process"/>
    <property type="evidence" value="ECO:0007669"/>
    <property type="project" value="TreeGrafter"/>
</dbReference>
<feature type="binding site" evidence="7">
    <location>
        <position position="458"/>
    </location>
    <ligand>
        <name>(S)-malate</name>
        <dbReference type="ChEBI" id="CHEBI:15589"/>
    </ligand>
</feature>
<reference evidence="12 13" key="1">
    <citation type="submission" date="2012-10" db="EMBL/GenBank/DDBJ databases">
        <title>Genome sequencing of Tanticharoenia sakaeratensis NBRC 103193.</title>
        <authorList>
            <person name="Azuma Y."/>
            <person name="Hadano H."/>
            <person name="Hirakawa H."/>
            <person name="Matsushita K."/>
        </authorList>
    </citation>
    <scope>NUCLEOTIDE SEQUENCE [LARGE SCALE GENOMIC DNA]</scope>
    <source>
        <strain evidence="12 13">NBRC 103193</strain>
    </source>
</reference>
<protein>
    <submittedName>
        <fullName evidence="12">Malate dehydrogenase</fullName>
    </submittedName>
</protein>
<dbReference type="GO" id="GO:0005829">
    <property type="term" value="C:cytosol"/>
    <property type="evidence" value="ECO:0007669"/>
    <property type="project" value="TreeGrafter"/>
</dbReference>
<feature type="domain" description="Malic enzyme N-terminal" evidence="11">
    <location>
        <begin position="79"/>
        <end position="259"/>
    </location>
</feature>
<dbReference type="AlphaFoldDB" id="A0A0D6MN00"/>
<dbReference type="SMART" id="SM01274">
    <property type="entry name" value="malic"/>
    <property type="match status" value="1"/>
</dbReference>
<feature type="binding site" evidence="7">
    <location>
        <position position="414"/>
    </location>
    <ligand>
        <name>(S)-malate</name>
        <dbReference type="ChEBI" id="CHEBI:15589"/>
    </ligand>
</feature>
<dbReference type="PRINTS" id="PR00072">
    <property type="entry name" value="MALOXRDTASE"/>
</dbReference>
<evidence type="ECO:0000256" key="1">
    <source>
        <dbReference type="ARBA" id="ARBA00001936"/>
    </source>
</evidence>
<evidence type="ECO:0000313" key="12">
    <source>
        <dbReference type="EMBL" id="GAN54770.1"/>
    </source>
</evidence>
<evidence type="ECO:0000256" key="9">
    <source>
        <dbReference type="RuleBase" id="RU003427"/>
    </source>
</evidence>
<dbReference type="Pfam" id="PF00390">
    <property type="entry name" value="malic"/>
    <property type="match status" value="1"/>
</dbReference>